<feature type="transmembrane region" description="Helical" evidence="1">
    <location>
        <begin position="253"/>
        <end position="275"/>
    </location>
</feature>
<organism evidence="2 3">
    <name type="scientific">Apiospora arundinis</name>
    <dbReference type="NCBI Taxonomy" id="335852"/>
    <lineage>
        <taxon>Eukaryota</taxon>
        <taxon>Fungi</taxon>
        <taxon>Dikarya</taxon>
        <taxon>Ascomycota</taxon>
        <taxon>Pezizomycotina</taxon>
        <taxon>Sordariomycetes</taxon>
        <taxon>Xylariomycetidae</taxon>
        <taxon>Amphisphaeriales</taxon>
        <taxon>Apiosporaceae</taxon>
        <taxon>Apiospora</taxon>
    </lineage>
</organism>
<comment type="caution">
    <text evidence="2">The sequence shown here is derived from an EMBL/GenBank/DDBJ whole genome shotgun (WGS) entry which is preliminary data.</text>
</comment>
<gene>
    <name evidence="2" type="ORF">PGQ11_010364</name>
</gene>
<sequence length="372" mass="40927">MMPAADVHRLSGATILNVTTLIGYGETQAQGALTCMLYVCLRTYQTSVRGGQLNETQLSSVPASPNLLKDPGEKNSSLVVINSPCMSGNLVYTTGNMSTAPNGMSLSLCEATDDGSPCQVRNMSAPVECIYRHDSTFSEAMRGMLTTAFIGSCSLDALDEQNTTCESDLSSTTRWNLDLYHLPQFTIPAPTNWSITTRTKDAFDNFAASVSGWYRRNYGGGANSSYPLDQQNQLAGQIGGQAWQTMSCNSAQLPWLILPAGLTMVTAVLLAWVIIRGRTRRSVQPIWKDSLLPLILYKDRLMLLPEEKQDTGISVQGLEQQHTSLMELKDINVLAAKIPVLFRWDELPSLRGNGLRKRNRQESDVDSLFQQT</sequence>
<dbReference type="PANTHER" id="PTHR35394:SF5">
    <property type="entry name" value="DUF3176 DOMAIN-CONTAINING PROTEIN"/>
    <property type="match status" value="1"/>
</dbReference>
<keyword evidence="1" id="KW-1133">Transmembrane helix</keyword>
<dbReference type="EMBL" id="JAPCWZ010000006">
    <property type="protein sequence ID" value="KAK8859630.1"/>
    <property type="molecule type" value="Genomic_DNA"/>
</dbReference>
<protein>
    <submittedName>
        <fullName evidence="2">Uncharacterized protein</fullName>
    </submittedName>
</protein>
<evidence type="ECO:0000313" key="2">
    <source>
        <dbReference type="EMBL" id="KAK8859630.1"/>
    </source>
</evidence>
<keyword evidence="1" id="KW-0472">Membrane</keyword>
<keyword evidence="1" id="KW-0812">Transmembrane</keyword>
<accession>A0ABR2I9L7</accession>
<name>A0ABR2I9L7_9PEZI</name>
<reference evidence="2 3" key="1">
    <citation type="journal article" date="2024" name="IMA Fungus">
        <title>Apiospora arundinis, a panoply of carbohydrate-active enzymes and secondary metabolites.</title>
        <authorList>
            <person name="Sorensen T."/>
            <person name="Petersen C."/>
            <person name="Muurmann A.T."/>
            <person name="Christiansen J.V."/>
            <person name="Brundto M.L."/>
            <person name="Overgaard C.K."/>
            <person name="Boysen A.T."/>
            <person name="Wollenberg R.D."/>
            <person name="Larsen T.O."/>
            <person name="Sorensen J.L."/>
            <person name="Nielsen K.L."/>
            <person name="Sondergaard T.E."/>
        </authorList>
    </citation>
    <scope>NUCLEOTIDE SEQUENCE [LARGE SCALE GENOMIC DNA]</scope>
    <source>
        <strain evidence="2 3">AAU 773</strain>
    </source>
</reference>
<proteinExistence type="predicted"/>
<dbReference type="Proteomes" id="UP001390339">
    <property type="component" value="Unassembled WGS sequence"/>
</dbReference>
<keyword evidence="3" id="KW-1185">Reference proteome</keyword>
<dbReference type="PANTHER" id="PTHR35394">
    <property type="entry name" value="DUF3176 DOMAIN-CONTAINING PROTEIN"/>
    <property type="match status" value="1"/>
</dbReference>
<evidence type="ECO:0000313" key="3">
    <source>
        <dbReference type="Proteomes" id="UP001390339"/>
    </source>
</evidence>
<evidence type="ECO:0000256" key="1">
    <source>
        <dbReference type="SAM" id="Phobius"/>
    </source>
</evidence>